<dbReference type="Pfam" id="PF09995">
    <property type="entry name" value="MPAB_Lcp_cat"/>
    <property type="match status" value="1"/>
</dbReference>
<keyword evidence="3" id="KW-1185">Reference proteome</keyword>
<gene>
    <name evidence="2" type="ORF">HF999_04630</name>
</gene>
<name>A0A846WWX2_9ACTN</name>
<evidence type="ECO:0000259" key="1">
    <source>
        <dbReference type="Pfam" id="PF09995"/>
    </source>
</evidence>
<evidence type="ECO:0000313" key="2">
    <source>
        <dbReference type="EMBL" id="NKY17658.1"/>
    </source>
</evidence>
<dbReference type="PANTHER" id="PTHR36124:SF1">
    <property type="entry name" value="ER-BOUND OXYGENASE MPAB_MPAB'_RUBBER OXYGENASE CATALYTIC DOMAIN-CONTAINING PROTEIN"/>
    <property type="match status" value="1"/>
</dbReference>
<dbReference type="InterPro" id="IPR018713">
    <property type="entry name" value="MPAB/Lcp_cat_dom"/>
</dbReference>
<dbReference type="GO" id="GO:0016491">
    <property type="term" value="F:oxidoreductase activity"/>
    <property type="evidence" value="ECO:0007669"/>
    <property type="project" value="InterPro"/>
</dbReference>
<protein>
    <submittedName>
        <fullName evidence="2">DUF2236 domain-containing protein</fullName>
    </submittedName>
</protein>
<reference evidence="2 3" key="1">
    <citation type="submission" date="2020-04" db="EMBL/GenBank/DDBJ databases">
        <title>MicrobeNet Type strains.</title>
        <authorList>
            <person name="Nicholson A.C."/>
        </authorList>
    </citation>
    <scope>NUCLEOTIDE SEQUENCE [LARGE SCALE GENOMIC DNA]</scope>
    <source>
        <strain evidence="2 3">DSM 44113</strain>
    </source>
</reference>
<dbReference type="AlphaFoldDB" id="A0A846WWX2"/>
<evidence type="ECO:0000313" key="3">
    <source>
        <dbReference type="Proteomes" id="UP000582646"/>
    </source>
</evidence>
<organism evidence="2 3">
    <name type="scientific">Tsukamurella spumae</name>
    <dbReference type="NCBI Taxonomy" id="44753"/>
    <lineage>
        <taxon>Bacteria</taxon>
        <taxon>Bacillati</taxon>
        <taxon>Actinomycetota</taxon>
        <taxon>Actinomycetes</taxon>
        <taxon>Mycobacteriales</taxon>
        <taxon>Tsukamurellaceae</taxon>
        <taxon>Tsukamurella</taxon>
    </lineage>
</organism>
<dbReference type="PANTHER" id="PTHR36124">
    <property type="match status" value="1"/>
</dbReference>
<proteinExistence type="predicted"/>
<accession>A0A846WWX2</accession>
<dbReference type="Proteomes" id="UP000582646">
    <property type="component" value="Unassembled WGS sequence"/>
</dbReference>
<dbReference type="EMBL" id="JAAXOQ010000004">
    <property type="protein sequence ID" value="NKY17658.1"/>
    <property type="molecule type" value="Genomic_DNA"/>
</dbReference>
<feature type="domain" description="ER-bound oxygenase mpaB/mpaB'/Rubber oxygenase catalytic" evidence="1">
    <location>
        <begin position="57"/>
        <end position="259"/>
    </location>
</feature>
<dbReference type="InterPro" id="IPR046366">
    <property type="entry name" value="MPAB"/>
</dbReference>
<sequence>MQSQSARSLRSRRWKIDRNRGLDPETDFELIARNLATYDFPWDITQALGFALFRTYAVPSIGDLLDRTGEFTQRVQKRYDDTALLLDVPLMHGFGSTEGRSAIRRINQMHKMYDITDDDMRYVLATFVVVPVRWIADYGWRDLTPDEIRATVRYYQALGKHMAIPDIPATYDEFADLLDAYEAEHFAFDPGGRRVADSTLELMTTFYPKPARRIVEVFSRAVMDEPLLRAFRYRVPGPVVRRLSVGALKARARVVAVLPSRRTPTLVSDNRRIRSYPRGFRVETLGTFAPGCPVHRTAADTTRPTPAA</sequence>
<dbReference type="RefSeq" id="WP_168544732.1">
    <property type="nucleotide sequence ID" value="NZ_BAAAKS010000006.1"/>
</dbReference>
<comment type="caution">
    <text evidence="2">The sequence shown here is derived from an EMBL/GenBank/DDBJ whole genome shotgun (WGS) entry which is preliminary data.</text>
</comment>